<dbReference type="PANTHER" id="PTHR42855:SF2">
    <property type="entry name" value="DRUG RESISTANCE ABC TRANSPORTER,ATP-BINDING PROTEIN"/>
    <property type="match status" value="1"/>
</dbReference>
<dbReference type="CDD" id="cd03221">
    <property type="entry name" value="ABCF_EF-3"/>
    <property type="match status" value="2"/>
</dbReference>
<keyword evidence="6" id="KW-0175">Coiled coil</keyword>
<gene>
    <name evidence="8" type="ORF">BXY58_0046</name>
</gene>
<feature type="coiled-coil region" evidence="6">
    <location>
        <begin position="268"/>
        <end position="299"/>
    </location>
</feature>
<dbReference type="Pfam" id="PF00005">
    <property type="entry name" value="ABC_tran"/>
    <property type="match status" value="2"/>
</dbReference>
<comment type="caution">
    <text evidence="8">The sequence shown here is derived from an EMBL/GenBank/DDBJ whole genome shotgun (WGS) entry which is preliminary data.</text>
</comment>
<dbReference type="FunFam" id="3.40.50.300:FF:000070">
    <property type="entry name" value="Putative ABC transporter ATP-binding component"/>
    <property type="match status" value="1"/>
</dbReference>
<evidence type="ECO:0000256" key="3">
    <source>
        <dbReference type="ARBA" id="ARBA00022840"/>
    </source>
</evidence>
<evidence type="ECO:0000256" key="1">
    <source>
        <dbReference type="ARBA" id="ARBA00022737"/>
    </source>
</evidence>
<dbReference type="InterPro" id="IPR027417">
    <property type="entry name" value="P-loop_NTPase"/>
</dbReference>
<dbReference type="GO" id="GO:0016887">
    <property type="term" value="F:ATP hydrolysis activity"/>
    <property type="evidence" value="ECO:0007669"/>
    <property type="project" value="InterPro"/>
</dbReference>
<proteinExistence type="inferred from homology"/>
<evidence type="ECO:0000313" key="9">
    <source>
        <dbReference type="Proteomes" id="UP000285906"/>
    </source>
</evidence>
<evidence type="ECO:0000256" key="4">
    <source>
        <dbReference type="ARBA" id="ARBA00061551"/>
    </source>
</evidence>
<keyword evidence="2" id="KW-0547">Nucleotide-binding</keyword>
<evidence type="ECO:0000313" key="8">
    <source>
        <dbReference type="EMBL" id="RKE89485.1"/>
    </source>
</evidence>
<name>A0A420DC81_9FLAO</name>
<evidence type="ECO:0000256" key="2">
    <source>
        <dbReference type="ARBA" id="ARBA00022741"/>
    </source>
</evidence>
<comment type="similarity">
    <text evidence="4">Belongs to the ABC transporter superfamily. ABCF family. YbiT subfamily.</text>
</comment>
<dbReference type="Proteomes" id="UP000285906">
    <property type="component" value="Unassembled WGS sequence"/>
</dbReference>
<dbReference type="InterPro" id="IPR032781">
    <property type="entry name" value="ABC_tran_Xtn"/>
</dbReference>
<dbReference type="SMART" id="SM00382">
    <property type="entry name" value="AAA"/>
    <property type="match status" value="2"/>
</dbReference>
<dbReference type="FunFam" id="3.40.50.300:FF:000011">
    <property type="entry name" value="Putative ABC transporter ATP-binding component"/>
    <property type="match status" value="1"/>
</dbReference>
<accession>A0A420DC81</accession>
<dbReference type="GO" id="GO:0005524">
    <property type="term" value="F:ATP binding"/>
    <property type="evidence" value="ECO:0007669"/>
    <property type="project" value="UniProtKB-KW"/>
</dbReference>
<dbReference type="Pfam" id="PF12848">
    <property type="entry name" value="ABC_tran_Xtn"/>
    <property type="match status" value="1"/>
</dbReference>
<evidence type="ECO:0000256" key="6">
    <source>
        <dbReference type="SAM" id="Coils"/>
    </source>
</evidence>
<organism evidence="8 9">
    <name type="scientific">Epilithonimonas arachidiradicis</name>
    <dbReference type="NCBI Taxonomy" id="1617282"/>
    <lineage>
        <taxon>Bacteria</taxon>
        <taxon>Pseudomonadati</taxon>
        <taxon>Bacteroidota</taxon>
        <taxon>Flavobacteriia</taxon>
        <taxon>Flavobacteriales</taxon>
        <taxon>Weeksellaceae</taxon>
        <taxon>Chryseobacterium group</taxon>
        <taxon>Epilithonimonas</taxon>
    </lineage>
</organism>
<reference evidence="8 9" key="1">
    <citation type="submission" date="2018-09" db="EMBL/GenBank/DDBJ databases">
        <title>Genomic Encyclopedia of Archaeal and Bacterial Type Strains, Phase II (KMG-II): from individual species to whole genera.</title>
        <authorList>
            <person name="Goeker M."/>
        </authorList>
    </citation>
    <scope>NUCLEOTIDE SEQUENCE [LARGE SCALE GENOMIC DNA]</scope>
    <source>
        <strain evidence="8 9">DSM 27620</strain>
    </source>
</reference>
<evidence type="ECO:0000259" key="7">
    <source>
        <dbReference type="PROSITE" id="PS50893"/>
    </source>
</evidence>
<dbReference type="PANTHER" id="PTHR42855">
    <property type="entry name" value="ABC TRANSPORTER ATP-BINDING SUBUNIT"/>
    <property type="match status" value="1"/>
</dbReference>
<dbReference type="PROSITE" id="PS50893">
    <property type="entry name" value="ABC_TRANSPORTER_2"/>
    <property type="match status" value="2"/>
</dbReference>
<feature type="domain" description="ABC transporter" evidence="7">
    <location>
        <begin position="344"/>
        <end position="562"/>
    </location>
</feature>
<dbReference type="SUPFAM" id="SSF52540">
    <property type="entry name" value="P-loop containing nucleoside triphosphate hydrolases"/>
    <property type="match status" value="2"/>
</dbReference>
<dbReference type="InterPro" id="IPR003593">
    <property type="entry name" value="AAA+_ATPase"/>
</dbReference>
<dbReference type="EMBL" id="RAQH01000001">
    <property type="protein sequence ID" value="RKE89485.1"/>
    <property type="molecule type" value="Genomic_DNA"/>
</dbReference>
<dbReference type="InterPro" id="IPR051309">
    <property type="entry name" value="ABCF_ATPase"/>
</dbReference>
<keyword evidence="1" id="KW-0677">Repeat</keyword>
<keyword evidence="3" id="KW-0067">ATP-binding</keyword>
<sequence length="564" mass="64187">MLMIGDTSLSQLIFVISQTNLQNYMLTVSNLSLQFGKRVLFDEVNIKFTKGNCYGIIGANGAGKSTFLKILSGKQESTSGNVSLEPGKRMSVLEQDHFAYDNFTVLETVLRGNKRLFEIKEEMDALYAKEDFSDEDGIKAGELGVIYDEMGGWNSEADAQTMLSNVGIKDDMHWQMMSELENKDKVRVLLAQALFGNPDVLILDEPTNDLDISTIAWLEDFLADYENTVIVVSHDRHFLDAVCTHIGDLDYSKLNLYTGNYSFWYQASQLATRQRAQANKKAEEKKKELQDFIARFSSNVAKAKQATARKKMIDKLNIDDIKPSSRRYPAIIFDIEREVGDQILDVKGLEKTKDGELLFSNIDLNLKKGDKVAVISRNSLAITEFFQIISGTTEADKGTYNWGVTTNQSYMPLDNTDYFQDDVNLVDWLRQFTKNDEERHEEFMRGFLGRMLFSGDEALKSCKVLSGGEKMRCMFSRMMLQKANVLLLDEPTNHLDLESITTLNNSLNNFKGNILLSSHDHELLETVCNRIIELTPKGIIDRDMTYDEYLGDKKIKELQEQMYS</sequence>
<dbReference type="AlphaFoldDB" id="A0A420DC81"/>
<dbReference type="Gene3D" id="3.40.50.300">
    <property type="entry name" value="P-loop containing nucleotide triphosphate hydrolases"/>
    <property type="match status" value="2"/>
</dbReference>
<dbReference type="InterPro" id="IPR003439">
    <property type="entry name" value="ABC_transporter-like_ATP-bd"/>
</dbReference>
<evidence type="ECO:0000256" key="5">
    <source>
        <dbReference type="ARBA" id="ARBA00074044"/>
    </source>
</evidence>
<protein>
    <recommendedName>
        <fullName evidence="5">Probable ATP-binding protein YbiT</fullName>
    </recommendedName>
</protein>
<feature type="domain" description="ABC transporter" evidence="7">
    <location>
        <begin position="26"/>
        <end position="276"/>
    </location>
</feature>